<dbReference type="Gene3D" id="6.10.340.10">
    <property type="match status" value="1"/>
</dbReference>
<keyword evidence="1" id="KW-1133">Transmembrane helix</keyword>
<evidence type="ECO:0000259" key="3">
    <source>
        <dbReference type="PROSITE" id="PS50885"/>
    </source>
</evidence>
<dbReference type="Pfam" id="PF22673">
    <property type="entry name" value="MCP-like_PDC_1"/>
    <property type="match status" value="1"/>
</dbReference>
<dbReference type="SUPFAM" id="SSF55073">
    <property type="entry name" value="Nucleotide cyclase"/>
    <property type="match status" value="1"/>
</dbReference>
<dbReference type="InterPro" id="IPR003660">
    <property type="entry name" value="HAMP_dom"/>
</dbReference>
<feature type="domain" description="Guanylate cyclase" evidence="2">
    <location>
        <begin position="422"/>
        <end position="554"/>
    </location>
</feature>
<dbReference type="GO" id="GO:0016020">
    <property type="term" value="C:membrane"/>
    <property type="evidence" value="ECO:0007669"/>
    <property type="project" value="InterPro"/>
</dbReference>
<proteinExistence type="predicted"/>
<sequence length="725" mass="81178">MWKNASLAAKLIVVIVSATALIFVGVLMYDYQTSKKTVLSEMGDNVKNLTLKTVYQIEATLNSIEKVPECLANYLECECQQPETLEPFLKALLAQNPAIYGMAAAFEPYSFKPQRYYYCPYIHRSDSGLVITHLGSENYRYWLWDWYTLPKELGRAMWSEPYYDEGGGNIIMTTYSAPMYRTVNNHKKFGGVITADISLFWLEEIIARVKILQSGYAFLLSRNGDFITHPQERLIMRESIFSVAEARGDAQLRELGRKMVQGSEGYACITDFASGKRSVLYYAPLPSNGWSLGIILPEDELFAGLRQMSLKLALIGFGGLVLLILLIIIISRTITRPLRTLATTTEAIGQGDFAVTVAETGPREILHLAQAFNRLGRQLIEYIEKRDFIRDTFGRYVTQEVVSKLMESRNGLELGGEDRELTILMSDLRGFTALTAEMSPRRVVIFLNRYLAKMIEILMDHRGVIDEIIGDGILAFFGAPQPMEDHPFQAVACALQMQAAMAEINALNEAEGFPRLEMGIAVNTGDVVVGNIGSERRTKYSIVGAQVNFTARMESYTVGGQVLISPSTLARLKDQVEVRKSFQVEMKGVPKPVTLYDIRAVHGPIEVVLPDLAEDLKPLPQPQPARLHRIKDKIITDTIDRVWITDLSNQEAVATFSGVLKEWDDVRLHLLDETGGESAGKIFAKVIVLKLSQGQGEAKIRFTSVSPEAQTFLEKLLKKDFSPHN</sequence>
<dbReference type="SMART" id="SM00044">
    <property type="entry name" value="CYCc"/>
    <property type="match status" value="1"/>
</dbReference>
<dbReference type="KEGG" id="dao:Desac_0393"/>
<dbReference type="SUPFAM" id="SSF158472">
    <property type="entry name" value="HAMP domain-like"/>
    <property type="match status" value="1"/>
</dbReference>
<dbReference type="eggNOG" id="COG2770">
    <property type="taxonomic scope" value="Bacteria"/>
</dbReference>
<dbReference type="Gene3D" id="3.30.70.1230">
    <property type="entry name" value="Nucleotide cyclase"/>
    <property type="match status" value="1"/>
</dbReference>
<dbReference type="InterPro" id="IPR001054">
    <property type="entry name" value="A/G_cyclase"/>
</dbReference>
<reference evidence="4 5" key="1">
    <citation type="journal article" date="2011" name="Stand. Genomic Sci.">
        <title>Complete genome sequence of the acetate-degrading sulfate reducer Desulfobacca acetoxidans type strain (ASRB2).</title>
        <authorList>
            <person name="Goker M."/>
            <person name="Teshima H."/>
            <person name="Lapidus A."/>
            <person name="Nolan M."/>
            <person name="Lucas S."/>
            <person name="Hammon N."/>
            <person name="Deshpande S."/>
            <person name="Cheng J.F."/>
            <person name="Tapia R."/>
            <person name="Han C."/>
            <person name="Goodwin L."/>
            <person name="Pitluck S."/>
            <person name="Huntemann M."/>
            <person name="Liolios K."/>
            <person name="Ivanova N."/>
            <person name="Pagani I."/>
            <person name="Mavromatis K."/>
            <person name="Ovchinikova G."/>
            <person name="Pati A."/>
            <person name="Chen A."/>
            <person name="Palaniappan K."/>
            <person name="Land M."/>
            <person name="Hauser L."/>
            <person name="Brambilla E.M."/>
            <person name="Rohde M."/>
            <person name="Spring S."/>
            <person name="Detter J.C."/>
            <person name="Woyke T."/>
            <person name="Bristow J."/>
            <person name="Eisen J.A."/>
            <person name="Markowitz V."/>
            <person name="Hugenholtz P."/>
            <person name="Kyrpides N.C."/>
            <person name="Klenk H.P."/>
        </authorList>
    </citation>
    <scope>NUCLEOTIDE SEQUENCE [LARGE SCALE GENOMIC DNA]</scope>
    <source>
        <strain evidence="5">ATCC 700848 / DSM 11109 / ASRB2</strain>
    </source>
</reference>
<dbReference type="InterPro" id="IPR050697">
    <property type="entry name" value="Adenylyl/Guanylyl_Cyclase_3/4"/>
</dbReference>
<dbReference type="PANTHER" id="PTHR43081">
    <property type="entry name" value="ADENYLATE CYCLASE, TERMINAL-DIFFERENTIATION SPECIFIC-RELATED"/>
    <property type="match status" value="1"/>
</dbReference>
<dbReference type="CDD" id="cd12913">
    <property type="entry name" value="PDC1_MCP_like"/>
    <property type="match status" value="1"/>
</dbReference>
<dbReference type="CDD" id="cd06225">
    <property type="entry name" value="HAMP"/>
    <property type="match status" value="1"/>
</dbReference>
<dbReference type="HOGENOM" id="CLU_383450_0_0_7"/>
<dbReference type="AlphaFoldDB" id="F2NEU2"/>
<dbReference type="PANTHER" id="PTHR43081:SF1">
    <property type="entry name" value="ADENYLATE CYCLASE, TERMINAL-DIFFERENTIATION SPECIFIC"/>
    <property type="match status" value="1"/>
</dbReference>
<organism evidence="4 5">
    <name type="scientific">Desulfobacca acetoxidans (strain ATCC 700848 / DSM 11109 / ASRB2)</name>
    <dbReference type="NCBI Taxonomy" id="880072"/>
    <lineage>
        <taxon>Bacteria</taxon>
        <taxon>Pseudomonadati</taxon>
        <taxon>Thermodesulfobacteriota</taxon>
        <taxon>Desulfobaccia</taxon>
        <taxon>Desulfobaccales</taxon>
        <taxon>Desulfobaccaceae</taxon>
        <taxon>Desulfobacca</taxon>
    </lineage>
</organism>
<dbReference type="Pfam" id="PF00672">
    <property type="entry name" value="HAMP"/>
    <property type="match status" value="1"/>
</dbReference>
<dbReference type="EMBL" id="CP002629">
    <property type="protein sequence ID" value="AEB08282.1"/>
    <property type="molecule type" value="Genomic_DNA"/>
</dbReference>
<reference evidence="5" key="2">
    <citation type="submission" date="2011-03" db="EMBL/GenBank/DDBJ databases">
        <title>The complete genome of Desulfobacca acetoxidans DSM 11109.</title>
        <authorList>
            <consortium name="US DOE Joint Genome Institute (JGI-PGF)"/>
            <person name="Lucas S."/>
            <person name="Copeland A."/>
            <person name="Lapidus A."/>
            <person name="Bruce D."/>
            <person name="Goodwin L."/>
            <person name="Pitluck S."/>
            <person name="Peters L."/>
            <person name="Kyrpides N."/>
            <person name="Mavromatis K."/>
            <person name="Ivanova N."/>
            <person name="Ovchinnikova G."/>
            <person name="Teshima H."/>
            <person name="Detter J.C."/>
            <person name="Han C."/>
            <person name="Land M."/>
            <person name="Hauser L."/>
            <person name="Markowitz V."/>
            <person name="Cheng J.-F."/>
            <person name="Hugenholtz P."/>
            <person name="Woyke T."/>
            <person name="Wu D."/>
            <person name="Spring S."/>
            <person name="Schueler E."/>
            <person name="Brambilla E."/>
            <person name="Klenk H.-P."/>
            <person name="Eisen J.A."/>
        </authorList>
    </citation>
    <scope>NUCLEOTIDE SEQUENCE [LARGE SCALE GENOMIC DNA]</scope>
    <source>
        <strain evidence="5">ATCC 700848 / DSM 11109 / ASRB2</strain>
    </source>
</reference>
<dbReference type="Pfam" id="PF00211">
    <property type="entry name" value="Guanylate_cyc"/>
    <property type="match status" value="1"/>
</dbReference>
<keyword evidence="1" id="KW-0472">Membrane</keyword>
<dbReference type="InterPro" id="IPR029787">
    <property type="entry name" value="Nucleotide_cyclase"/>
</dbReference>
<dbReference type="RefSeq" id="WP_013705395.1">
    <property type="nucleotide sequence ID" value="NC_015388.1"/>
</dbReference>
<dbReference type="GO" id="GO:0006171">
    <property type="term" value="P:cAMP biosynthetic process"/>
    <property type="evidence" value="ECO:0007669"/>
    <property type="project" value="TreeGrafter"/>
</dbReference>
<feature type="transmembrane region" description="Helical" evidence="1">
    <location>
        <begin position="312"/>
        <end position="330"/>
    </location>
</feature>
<accession>F2NEU2</accession>
<dbReference type="GO" id="GO:0035556">
    <property type="term" value="P:intracellular signal transduction"/>
    <property type="evidence" value="ECO:0007669"/>
    <property type="project" value="InterPro"/>
</dbReference>
<evidence type="ECO:0000313" key="4">
    <source>
        <dbReference type="EMBL" id="AEB08282.1"/>
    </source>
</evidence>
<dbReference type="CDD" id="cd12912">
    <property type="entry name" value="PDC2_MCP_like"/>
    <property type="match status" value="1"/>
</dbReference>
<gene>
    <name evidence="4" type="ordered locus">Desac_0393</name>
</gene>
<keyword evidence="1" id="KW-0812">Transmembrane</keyword>
<keyword evidence="5" id="KW-1185">Reference proteome</keyword>
<evidence type="ECO:0000259" key="2">
    <source>
        <dbReference type="PROSITE" id="PS50125"/>
    </source>
</evidence>
<evidence type="ECO:0000256" key="1">
    <source>
        <dbReference type="SAM" id="Phobius"/>
    </source>
</evidence>
<dbReference type="PROSITE" id="PS50125">
    <property type="entry name" value="GUANYLATE_CYCLASE_2"/>
    <property type="match status" value="1"/>
</dbReference>
<dbReference type="SMART" id="SM00304">
    <property type="entry name" value="HAMP"/>
    <property type="match status" value="1"/>
</dbReference>
<evidence type="ECO:0000313" key="5">
    <source>
        <dbReference type="Proteomes" id="UP000000483"/>
    </source>
</evidence>
<dbReference type="STRING" id="880072.Desac_0393"/>
<feature type="transmembrane region" description="Helical" evidence="1">
    <location>
        <begin position="6"/>
        <end position="29"/>
    </location>
</feature>
<dbReference type="Gene3D" id="3.30.450.20">
    <property type="entry name" value="PAS domain"/>
    <property type="match status" value="2"/>
</dbReference>
<dbReference type="GO" id="GO:0004016">
    <property type="term" value="F:adenylate cyclase activity"/>
    <property type="evidence" value="ECO:0007669"/>
    <property type="project" value="UniProtKB-ARBA"/>
</dbReference>
<protein>
    <submittedName>
        <fullName evidence="4">Adenylate/guanylate cyclase with integral membrane sensor</fullName>
    </submittedName>
</protein>
<dbReference type="Proteomes" id="UP000000483">
    <property type="component" value="Chromosome"/>
</dbReference>
<dbReference type="CDD" id="cd07302">
    <property type="entry name" value="CHD"/>
    <property type="match status" value="1"/>
</dbReference>
<dbReference type="eggNOG" id="COG2114">
    <property type="taxonomic scope" value="Bacteria"/>
</dbReference>
<dbReference type="OrthoDB" id="9806735at2"/>
<feature type="domain" description="HAMP" evidence="3">
    <location>
        <begin position="332"/>
        <end position="384"/>
    </location>
</feature>
<name>F2NEU2_DESAR</name>
<dbReference type="PROSITE" id="PS50885">
    <property type="entry name" value="HAMP"/>
    <property type="match status" value="1"/>
</dbReference>